<organism evidence="1 2">
    <name type="scientific">Mucuna pruriens</name>
    <name type="common">Velvet bean</name>
    <name type="synonym">Dolichos pruriens</name>
    <dbReference type="NCBI Taxonomy" id="157652"/>
    <lineage>
        <taxon>Eukaryota</taxon>
        <taxon>Viridiplantae</taxon>
        <taxon>Streptophyta</taxon>
        <taxon>Embryophyta</taxon>
        <taxon>Tracheophyta</taxon>
        <taxon>Spermatophyta</taxon>
        <taxon>Magnoliopsida</taxon>
        <taxon>eudicotyledons</taxon>
        <taxon>Gunneridae</taxon>
        <taxon>Pentapetalae</taxon>
        <taxon>rosids</taxon>
        <taxon>fabids</taxon>
        <taxon>Fabales</taxon>
        <taxon>Fabaceae</taxon>
        <taxon>Papilionoideae</taxon>
        <taxon>50 kb inversion clade</taxon>
        <taxon>NPAAA clade</taxon>
        <taxon>indigoferoid/millettioid clade</taxon>
        <taxon>Phaseoleae</taxon>
        <taxon>Mucuna</taxon>
    </lineage>
</organism>
<dbReference type="AlphaFoldDB" id="A0A371E373"/>
<proteinExistence type="predicted"/>
<dbReference type="Proteomes" id="UP000257109">
    <property type="component" value="Unassembled WGS sequence"/>
</dbReference>
<evidence type="ECO:0000313" key="2">
    <source>
        <dbReference type="Proteomes" id="UP000257109"/>
    </source>
</evidence>
<comment type="caution">
    <text evidence="1">The sequence shown here is derived from an EMBL/GenBank/DDBJ whole genome shotgun (WGS) entry which is preliminary data.</text>
</comment>
<sequence length="109" mass="12833">MIRNVITLKSIVRCFGLALESEFKVNFFKSNGGKRDREICLIAKLKVDVISVYLLGNFGWSKMRKVTTWVLIMQKFNKCLHVLLKKLQEYKRIILWGGEEGKRKLLWVK</sequence>
<gene>
    <name evidence="1" type="ORF">CR513_61373</name>
</gene>
<keyword evidence="2" id="KW-1185">Reference proteome</keyword>
<reference evidence="1" key="1">
    <citation type="submission" date="2018-05" db="EMBL/GenBank/DDBJ databases">
        <title>Draft genome of Mucuna pruriens seed.</title>
        <authorList>
            <person name="Nnadi N.E."/>
            <person name="Vos R."/>
            <person name="Hasami M.H."/>
            <person name="Devisetty U.K."/>
            <person name="Aguiy J.C."/>
        </authorList>
    </citation>
    <scope>NUCLEOTIDE SEQUENCE [LARGE SCALE GENOMIC DNA]</scope>
    <source>
        <strain evidence="1">JCA_2017</strain>
    </source>
</reference>
<accession>A0A371E373</accession>
<feature type="non-terminal residue" evidence="1">
    <location>
        <position position="1"/>
    </location>
</feature>
<evidence type="ECO:0000313" key="1">
    <source>
        <dbReference type="EMBL" id="RDX60484.1"/>
    </source>
</evidence>
<protein>
    <submittedName>
        <fullName evidence="1">Uncharacterized protein</fullName>
    </submittedName>
</protein>
<dbReference type="EMBL" id="QJKJ01016832">
    <property type="protein sequence ID" value="RDX60484.1"/>
    <property type="molecule type" value="Genomic_DNA"/>
</dbReference>
<name>A0A371E373_MUCPR</name>